<dbReference type="EMBL" id="CADCVJ010000160">
    <property type="protein sequence ID" value="CAA9479636.1"/>
    <property type="molecule type" value="Genomic_DNA"/>
</dbReference>
<evidence type="ECO:0000256" key="1">
    <source>
        <dbReference type="SAM" id="MobiDB-lite"/>
    </source>
</evidence>
<sequence>RPRRDRRAPAGGRHRGGQPGGHGPPDRRGRAAAQGVARRPLPQRLPQEPADVGGEAHRVV</sequence>
<keyword evidence="2" id="KW-0560">Oxidoreductase</keyword>
<feature type="compositionally biased region" description="Low complexity" evidence="1">
    <location>
        <begin position="31"/>
        <end position="47"/>
    </location>
</feature>
<dbReference type="AlphaFoldDB" id="A0A6J4RUU6"/>
<feature type="compositionally biased region" description="Basic residues" evidence="1">
    <location>
        <begin position="1"/>
        <end position="16"/>
    </location>
</feature>
<accession>A0A6J4RUU6</accession>
<name>A0A6J4RUU6_9ACTN</name>
<protein>
    <submittedName>
        <fullName evidence="2">L-aspartate oxidase</fullName>
        <ecNumber evidence="2">1.4.3.16</ecNumber>
    </submittedName>
</protein>
<proteinExistence type="predicted"/>
<organism evidence="2">
    <name type="scientific">uncultured Solirubrobacteraceae bacterium</name>
    <dbReference type="NCBI Taxonomy" id="1162706"/>
    <lineage>
        <taxon>Bacteria</taxon>
        <taxon>Bacillati</taxon>
        <taxon>Actinomycetota</taxon>
        <taxon>Thermoleophilia</taxon>
        <taxon>Solirubrobacterales</taxon>
        <taxon>Solirubrobacteraceae</taxon>
        <taxon>environmental samples</taxon>
    </lineage>
</organism>
<dbReference type="EC" id="1.4.3.16" evidence="2"/>
<feature type="non-terminal residue" evidence="2">
    <location>
        <position position="60"/>
    </location>
</feature>
<gene>
    <name evidence="2" type="ORF">AVDCRST_MAG38-1905</name>
</gene>
<evidence type="ECO:0000313" key="2">
    <source>
        <dbReference type="EMBL" id="CAA9479636.1"/>
    </source>
</evidence>
<reference evidence="2" key="1">
    <citation type="submission" date="2020-02" db="EMBL/GenBank/DDBJ databases">
        <authorList>
            <person name="Meier V. D."/>
        </authorList>
    </citation>
    <scope>NUCLEOTIDE SEQUENCE</scope>
    <source>
        <strain evidence="2">AVDCRST_MAG38</strain>
    </source>
</reference>
<feature type="non-terminal residue" evidence="2">
    <location>
        <position position="1"/>
    </location>
</feature>
<dbReference type="GO" id="GO:0008734">
    <property type="term" value="F:L-aspartate oxidase activity"/>
    <property type="evidence" value="ECO:0007669"/>
    <property type="project" value="UniProtKB-EC"/>
</dbReference>
<feature type="region of interest" description="Disordered" evidence="1">
    <location>
        <begin position="1"/>
        <end position="60"/>
    </location>
</feature>